<dbReference type="OrthoDB" id="6121347at2"/>
<dbReference type="InterPro" id="IPR038137">
    <property type="entry name" value="Excisionase-like_sf"/>
</dbReference>
<dbReference type="Gene3D" id="1.10.1660.20">
    <property type="match status" value="1"/>
</dbReference>
<comment type="caution">
    <text evidence="1">The sequence shown here is derived from an EMBL/GenBank/DDBJ whole genome shotgun (WGS) entry which is preliminary data.</text>
</comment>
<protein>
    <submittedName>
        <fullName evidence="1">DNA-binding protein</fullName>
    </submittedName>
</protein>
<dbReference type="EMBL" id="WMEX01000001">
    <property type="protein sequence ID" value="MYL25799.1"/>
    <property type="molecule type" value="Genomic_DNA"/>
</dbReference>
<gene>
    <name evidence="1" type="ORF">GLW01_03240</name>
</gene>
<proteinExistence type="predicted"/>
<dbReference type="SUPFAM" id="SSF46955">
    <property type="entry name" value="Putative DNA-binding domain"/>
    <property type="match status" value="1"/>
</dbReference>
<reference evidence="1 2" key="1">
    <citation type="submission" date="2019-11" db="EMBL/GenBank/DDBJ databases">
        <title>Genome sequences of 17 halophilic strains isolated from different environments.</title>
        <authorList>
            <person name="Furrow R.E."/>
        </authorList>
    </citation>
    <scope>NUCLEOTIDE SEQUENCE [LARGE SCALE GENOMIC DNA]</scope>
    <source>
        <strain evidence="1 2">22507_15_FS</strain>
    </source>
</reference>
<dbReference type="Proteomes" id="UP000460751">
    <property type="component" value="Unassembled WGS sequence"/>
</dbReference>
<accession>A0A9X5B4S8</accession>
<dbReference type="GO" id="GO:0003677">
    <property type="term" value="F:DNA binding"/>
    <property type="evidence" value="ECO:0007669"/>
    <property type="project" value="UniProtKB-KW"/>
</dbReference>
<keyword evidence="2" id="KW-1185">Reference proteome</keyword>
<evidence type="ECO:0000313" key="1">
    <source>
        <dbReference type="EMBL" id="MYL25799.1"/>
    </source>
</evidence>
<organism evidence="1 2">
    <name type="scientific">Vreelandella halophila</name>
    <dbReference type="NCBI Taxonomy" id="86177"/>
    <lineage>
        <taxon>Bacteria</taxon>
        <taxon>Pseudomonadati</taxon>
        <taxon>Pseudomonadota</taxon>
        <taxon>Gammaproteobacteria</taxon>
        <taxon>Oceanospirillales</taxon>
        <taxon>Halomonadaceae</taxon>
        <taxon>Vreelandella</taxon>
    </lineage>
</organism>
<dbReference type="AlphaFoldDB" id="A0A9X5B4S8"/>
<evidence type="ECO:0000313" key="2">
    <source>
        <dbReference type="Proteomes" id="UP000460751"/>
    </source>
</evidence>
<dbReference type="InterPro" id="IPR009061">
    <property type="entry name" value="DNA-bd_dom_put_sf"/>
</dbReference>
<keyword evidence="1" id="KW-0238">DNA-binding</keyword>
<name>A0A9X5B4S8_9GAMM</name>
<sequence length="66" mass="7598">MALQAWREHRFLPPRPPMRTVQDWAATGRIPAVKRGGSWFVDIEREESETGIEELDDILYGSKKTA</sequence>